<feature type="transmembrane region" description="Helical" evidence="1">
    <location>
        <begin position="96"/>
        <end position="115"/>
    </location>
</feature>
<dbReference type="RefSeq" id="WP_305993519.1">
    <property type="nucleotide sequence ID" value="NZ_JAVAMP010000012.1"/>
</dbReference>
<name>A0ABT9J5I0_9BACL</name>
<accession>A0ABT9J5I0</accession>
<keyword evidence="1" id="KW-0812">Transmembrane</keyword>
<comment type="caution">
    <text evidence="2">The sequence shown here is derived from an EMBL/GenBank/DDBJ whole genome shotgun (WGS) entry which is preliminary data.</text>
</comment>
<keyword evidence="1" id="KW-1133">Transmembrane helix</keyword>
<feature type="transmembrane region" description="Helical" evidence="1">
    <location>
        <begin position="66"/>
        <end position="84"/>
    </location>
</feature>
<evidence type="ECO:0000256" key="1">
    <source>
        <dbReference type="SAM" id="Phobius"/>
    </source>
</evidence>
<dbReference type="Proteomes" id="UP001231941">
    <property type="component" value="Unassembled WGS sequence"/>
</dbReference>
<protein>
    <submittedName>
        <fullName evidence="2">Uncharacterized protein</fullName>
    </submittedName>
</protein>
<proteinExistence type="predicted"/>
<sequence length="372" mass="44237">MRDDNDRKKYYTNRILELSKTFDDNIKKFRDQNNRTKRSNWILVLILKPITQLSNIKNIQNQFTNLLSRSLSIPLIVSFLPILLPNTEYLEIIQSKYWVIISFIVGYLVTLRVNYLDMIELESESFHIDAYAFAKKTEFRLFNEAFSHDITFEEIFHYMHESLSTREVIDERLSETMRNVFKEIQLQFNIEKEKYIFSAEQIEEIVEEQELVITKLRDRRNYYAQFSRLLQLFIEEVSSIFDRIEDGTINLSHFKIFPFTIYEVGKKSIVGKRIINQGTYINDENIFKNMKVTTHTTQEINYSDDLRIVVIRNGDWIVNFHLELKKSNATTRLITEYGIISEKMFFSLINNIFMLIVDKLSGGVEGVRKIRS</sequence>
<reference evidence="2 3" key="1">
    <citation type="submission" date="2023-08" db="EMBL/GenBank/DDBJ databases">
        <authorList>
            <person name="Park J.-S."/>
        </authorList>
    </citation>
    <scope>NUCLEOTIDE SEQUENCE [LARGE SCALE GENOMIC DNA]</scope>
    <source>
        <strain evidence="2 3">2205SS18-9</strain>
    </source>
</reference>
<keyword evidence="1" id="KW-0472">Membrane</keyword>
<gene>
    <name evidence="2" type="ORF">Q5Y73_19105</name>
</gene>
<evidence type="ECO:0000313" key="2">
    <source>
        <dbReference type="EMBL" id="MDP5276209.1"/>
    </source>
</evidence>
<organism evidence="2 3">
    <name type="scientific">Chengkuizengella axinellae</name>
    <dbReference type="NCBI Taxonomy" id="3064388"/>
    <lineage>
        <taxon>Bacteria</taxon>
        <taxon>Bacillati</taxon>
        <taxon>Bacillota</taxon>
        <taxon>Bacilli</taxon>
        <taxon>Bacillales</taxon>
        <taxon>Paenibacillaceae</taxon>
        <taxon>Chengkuizengella</taxon>
    </lineage>
</organism>
<evidence type="ECO:0000313" key="3">
    <source>
        <dbReference type="Proteomes" id="UP001231941"/>
    </source>
</evidence>
<keyword evidence="3" id="KW-1185">Reference proteome</keyword>
<dbReference type="EMBL" id="JAVAMP010000012">
    <property type="protein sequence ID" value="MDP5276209.1"/>
    <property type="molecule type" value="Genomic_DNA"/>
</dbReference>